<accession>A0AAU8LXY0</accession>
<dbReference type="AlphaFoldDB" id="A0AAU8LXY0"/>
<feature type="transmembrane region" description="Helical" evidence="1">
    <location>
        <begin position="173"/>
        <end position="198"/>
    </location>
</feature>
<reference evidence="2" key="1">
    <citation type="journal article" date="2024" name="Syst. Appl. Microbiol.">
        <title>First single-strain enrichments of Electrothrix cable bacteria, description of E. aestuarii sp. nov. and E. rattekaaiensis sp. nov., and proposal of a cable bacteria taxonomy following the rules of the SeqCode.</title>
        <authorList>
            <person name="Plum-Jensen L.E."/>
            <person name="Schramm A."/>
            <person name="Marshall I.P.G."/>
        </authorList>
    </citation>
    <scope>NUCLEOTIDE SEQUENCE</scope>
    <source>
        <strain evidence="2">Rat1</strain>
    </source>
</reference>
<feature type="transmembrane region" description="Helical" evidence="1">
    <location>
        <begin position="118"/>
        <end position="137"/>
    </location>
</feature>
<feature type="transmembrane region" description="Helical" evidence="1">
    <location>
        <begin position="235"/>
        <end position="256"/>
    </location>
</feature>
<proteinExistence type="predicted"/>
<evidence type="ECO:0000256" key="1">
    <source>
        <dbReference type="SAM" id="Phobius"/>
    </source>
</evidence>
<feature type="transmembrane region" description="Helical" evidence="1">
    <location>
        <begin position="62"/>
        <end position="80"/>
    </location>
</feature>
<feature type="transmembrane region" description="Helical" evidence="1">
    <location>
        <begin position="32"/>
        <end position="50"/>
    </location>
</feature>
<keyword evidence="1" id="KW-0472">Membrane</keyword>
<keyword evidence="1" id="KW-0812">Transmembrane</keyword>
<protein>
    <submittedName>
        <fullName evidence="2">Uncharacterized protein</fullName>
    </submittedName>
</protein>
<organism evidence="2">
    <name type="scientific">Candidatus Electrothrix aestuarii</name>
    <dbReference type="NCBI Taxonomy" id="3062594"/>
    <lineage>
        <taxon>Bacteria</taxon>
        <taxon>Pseudomonadati</taxon>
        <taxon>Thermodesulfobacteriota</taxon>
        <taxon>Desulfobulbia</taxon>
        <taxon>Desulfobulbales</taxon>
        <taxon>Desulfobulbaceae</taxon>
        <taxon>Candidatus Electrothrix</taxon>
    </lineage>
</organism>
<sequence>MSKKHDELFSVSHFLLMDEALTLVRTGGPSALFFYYLGTLPFVAALLIFWNDMSYSSFAAEHALWTSLLMGMLFCWMKGWQAVYGRVLHDIRLGITPQLAGPAEFFRICFRQAMIQPWGIFLFMLCIPLLFLPFPWVNAFFQNHTVLGAVADKKELTRQSMTLAAKEKWQNYVIIWILSPWPLFLVFLSCFGLAALIIHFGEMYGIRTEFFGDLPWFVIGVLFIILGVWPASPLGVVLAVNILLLLIALPHLINMLTGVETVMLRSGYYWFANTTSLLTISCGVYLLLDPLLKAAYTLRCFYGMSLRSGTDLLVDLRLANK</sequence>
<keyword evidence="1" id="KW-1133">Transmembrane helix</keyword>
<gene>
    <name evidence="2" type="ORF">Q3M24_02980</name>
</gene>
<feature type="transmembrane region" description="Helical" evidence="1">
    <location>
        <begin position="268"/>
        <end position="288"/>
    </location>
</feature>
<dbReference type="KEGG" id="eaj:Q3M24_02980"/>
<evidence type="ECO:0000313" key="2">
    <source>
        <dbReference type="EMBL" id="XCN73734.1"/>
    </source>
</evidence>
<feature type="transmembrane region" description="Helical" evidence="1">
    <location>
        <begin position="210"/>
        <end position="229"/>
    </location>
</feature>
<dbReference type="EMBL" id="CP159373">
    <property type="protein sequence ID" value="XCN73734.1"/>
    <property type="molecule type" value="Genomic_DNA"/>
</dbReference>
<name>A0AAU8LXY0_9BACT</name>
<reference evidence="2" key="2">
    <citation type="submission" date="2024-06" db="EMBL/GenBank/DDBJ databases">
        <authorList>
            <person name="Plum-Jensen L.E."/>
            <person name="Schramm A."/>
            <person name="Marshall I.P.G."/>
        </authorList>
    </citation>
    <scope>NUCLEOTIDE SEQUENCE</scope>
    <source>
        <strain evidence="2">Rat1</strain>
    </source>
</reference>